<dbReference type="SUPFAM" id="SSF48208">
    <property type="entry name" value="Six-hairpin glycosidases"/>
    <property type="match status" value="1"/>
</dbReference>
<dbReference type="InterPro" id="IPR012341">
    <property type="entry name" value="6hp_glycosidase-like_sf"/>
</dbReference>
<sequence>MRMLRSAAWLIVSGGILLAGCMQQAQSANKAPAEPATVKVTGQHDAALSAARSALVHFLTTRMVQPDGVYTNYLDDGQADSDTAMGHEYLSESTGLWLQHLAMTKQKAAFAQFYRRSKATLWQGQQFTYRYDPARGYQYPVNAGVDDLRIVNAVGRFAKQAANESWQRTYTKLAQTVAANTVPQGRVVDYVDAHTHERARQTTMCYVDLATLAPLVTAKQYARALALVQASRLTGALPLFATRYDFSSHTYTGTDSINVVESLLTAVHLAAVKQVPAKTVAWVKQQVQRGTLYNRWGANGTPQTTDQSAGGYALAAQLGLLTSDRALARTALQHALNFQITAADTPLHGALGDLGTRQVYSFDNLETLVALDLYLDGE</sequence>
<gene>
    <name evidence="2" type="ORF">L248_1938</name>
</gene>
<reference evidence="3" key="1">
    <citation type="journal article" date="2013" name="Genome Announc.">
        <title>Whole-Genome Sequencing of Lactobacillus shenzhenensis Strain LY-73T.</title>
        <authorList>
            <person name="Lin Z."/>
            <person name="Liu Z."/>
            <person name="Yang R."/>
            <person name="Zou Y."/>
            <person name="Wan D."/>
            <person name="Chen J."/>
            <person name="Guo M."/>
            <person name="Zhao J."/>
            <person name="Fang C."/>
            <person name="Yang R."/>
            <person name="Liu F."/>
        </authorList>
    </citation>
    <scope>NUCLEOTIDE SEQUENCE [LARGE SCALE GENOMIC DNA]</scope>
    <source>
        <strain evidence="3">LY-73</strain>
    </source>
</reference>
<proteinExistence type="predicted"/>
<accession>U4TWY6</accession>
<protein>
    <recommendedName>
        <fullName evidence="4">Glycosyl hydrolase</fullName>
    </recommendedName>
</protein>
<organism evidence="2 3">
    <name type="scientific">Schleiferilactobacillus shenzhenensis LY-73</name>
    <dbReference type="NCBI Taxonomy" id="1231336"/>
    <lineage>
        <taxon>Bacteria</taxon>
        <taxon>Bacillati</taxon>
        <taxon>Bacillota</taxon>
        <taxon>Bacilli</taxon>
        <taxon>Lactobacillales</taxon>
        <taxon>Lactobacillaceae</taxon>
        <taxon>Schleiferilactobacillus</taxon>
    </lineage>
</organism>
<evidence type="ECO:0008006" key="4">
    <source>
        <dbReference type="Google" id="ProtNLM"/>
    </source>
</evidence>
<keyword evidence="1" id="KW-0732">Signal</keyword>
<dbReference type="HOGENOM" id="CLU_062608_1_0_9"/>
<dbReference type="GO" id="GO:0005975">
    <property type="term" value="P:carbohydrate metabolic process"/>
    <property type="evidence" value="ECO:0007669"/>
    <property type="project" value="InterPro"/>
</dbReference>
<feature type="chain" id="PRO_5004655762" description="Glycosyl hydrolase" evidence="1">
    <location>
        <begin position="28"/>
        <end position="378"/>
    </location>
</feature>
<evidence type="ECO:0000313" key="3">
    <source>
        <dbReference type="Proteomes" id="UP000030647"/>
    </source>
</evidence>
<keyword evidence="3" id="KW-1185">Reference proteome</keyword>
<dbReference type="OrthoDB" id="1779554at2"/>
<dbReference type="Proteomes" id="UP000030647">
    <property type="component" value="Unassembled WGS sequence"/>
</dbReference>
<dbReference type="InterPro" id="IPR008928">
    <property type="entry name" value="6-hairpin_glycosidase_sf"/>
</dbReference>
<evidence type="ECO:0000313" key="2">
    <source>
        <dbReference type="EMBL" id="ERL65862.1"/>
    </source>
</evidence>
<dbReference type="PROSITE" id="PS51257">
    <property type="entry name" value="PROKAR_LIPOPROTEIN"/>
    <property type="match status" value="1"/>
</dbReference>
<dbReference type="AlphaFoldDB" id="U4TWY6"/>
<dbReference type="EMBL" id="KI271584">
    <property type="protein sequence ID" value="ERL65862.1"/>
    <property type="molecule type" value="Genomic_DNA"/>
</dbReference>
<dbReference type="STRING" id="1231336.L248_1938"/>
<name>U4TWY6_9LACO</name>
<feature type="signal peptide" evidence="1">
    <location>
        <begin position="1"/>
        <end position="27"/>
    </location>
</feature>
<dbReference type="RefSeq" id="WP_022528805.1">
    <property type="nucleotide sequence ID" value="NZ_KI271584.1"/>
</dbReference>
<dbReference type="eggNOG" id="COG3405">
    <property type="taxonomic scope" value="Bacteria"/>
</dbReference>
<dbReference type="Gene3D" id="1.50.10.10">
    <property type="match status" value="1"/>
</dbReference>
<evidence type="ECO:0000256" key="1">
    <source>
        <dbReference type="SAM" id="SignalP"/>
    </source>
</evidence>